<protein>
    <submittedName>
        <fullName evidence="2">Uncharacterized protein</fullName>
    </submittedName>
</protein>
<organism evidence="2 3">
    <name type="scientific">Podospora pseudocomata</name>
    <dbReference type="NCBI Taxonomy" id="2093779"/>
    <lineage>
        <taxon>Eukaryota</taxon>
        <taxon>Fungi</taxon>
        <taxon>Dikarya</taxon>
        <taxon>Ascomycota</taxon>
        <taxon>Pezizomycotina</taxon>
        <taxon>Sordariomycetes</taxon>
        <taxon>Sordariomycetidae</taxon>
        <taxon>Sordariales</taxon>
        <taxon>Podosporaceae</taxon>
        <taxon>Podospora</taxon>
    </lineage>
</organism>
<feature type="signal peptide" evidence="1">
    <location>
        <begin position="1"/>
        <end position="19"/>
    </location>
</feature>
<accession>A0ABR0GRL0</accession>
<dbReference type="GeneID" id="87902720"/>
<dbReference type="Proteomes" id="UP001323405">
    <property type="component" value="Unassembled WGS sequence"/>
</dbReference>
<keyword evidence="1" id="KW-0732">Signal</keyword>
<keyword evidence="3" id="KW-1185">Reference proteome</keyword>
<reference evidence="2 3" key="1">
    <citation type="journal article" date="2023" name="bioRxiv">
        <title>High-quality genome assemblies of four members of thePodospora anserinaspecies complex.</title>
        <authorList>
            <person name="Ament-Velasquez S.L."/>
            <person name="Vogan A.A."/>
            <person name="Wallerman O."/>
            <person name="Hartmann F."/>
            <person name="Gautier V."/>
            <person name="Silar P."/>
            <person name="Giraud T."/>
            <person name="Johannesson H."/>
        </authorList>
    </citation>
    <scope>NUCLEOTIDE SEQUENCE [LARGE SCALE GENOMIC DNA]</scope>
    <source>
        <strain evidence="2 3">CBS 415.72m</strain>
    </source>
</reference>
<gene>
    <name evidence="2" type="ORF">QC762_0027530</name>
</gene>
<evidence type="ECO:0000256" key="1">
    <source>
        <dbReference type="SAM" id="SignalP"/>
    </source>
</evidence>
<dbReference type="EMBL" id="JAFFHA010000002">
    <property type="protein sequence ID" value="KAK4658396.1"/>
    <property type="molecule type" value="Genomic_DNA"/>
</dbReference>
<comment type="caution">
    <text evidence="2">The sequence shown here is derived from an EMBL/GenBank/DDBJ whole genome shotgun (WGS) entry which is preliminary data.</text>
</comment>
<dbReference type="RefSeq" id="XP_062747368.1">
    <property type="nucleotide sequence ID" value="XM_062883175.1"/>
</dbReference>
<name>A0ABR0GRL0_9PEZI</name>
<feature type="chain" id="PRO_5046423791" evidence="1">
    <location>
        <begin position="20"/>
        <end position="56"/>
    </location>
</feature>
<evidence type="ECO:0000313" key="2">
    <source>
        <dbReference type="EMBL" id="KAK4658396.1"/>
    </source>
</evidence>
<sequence>MVNLKCFTALLTMSVLTTAAPSPAADAEEANVPSDWNDVISSIRNRAAWSCTGYDP</sequence>
<proteinExistence type="predicted"/>
<evidence type="ECO:0000313" key="3">
    <source>
        <dbReference type="Proteomes" id="UP001323405"/>
    </source>
</evidence>